<dbReference type="InterPro" id="IPR029044">
    <property type="entry name" value="Nucleotide-diphossugar_trans"/>
</dbReference>
<dbReference type="Pfam" id="PF00535">
    <property type="entry name" value="Glycos_transf_2"/>
    <property type="match status" value="1"/>
</dbReference>
<dbReference type="Proteomes" id="UP000527315">
    <property type="component" value="Unassembled WGS sequence"/>
</dbReference>
<gene>
    <name evidence="3" type="ORF">HA227_03470</name>
</gene>
<accession>A0A7J4KTZ8</accession>
<organism evidence="3 4">
    <name type="scientific">Candidatus Iainarchaeum sp</name>
    <dbReference type="NCBI Taxonomy" id="3101447"/>
    <lineage>
        <taxon>Archaea</taxon>
        <taxon>Candidatus Iainarchaeota</taxon>
        <taxon>Candidatus Iainarchaeia</taxon>
        <taxon>Candidatus Iainarchaeales</taxon>
        <taxon>Candidatus Iainarchaeaceae</taxon>
        <taxon>Candidatus Iainarchaeum</taxon>
    </lineage>
</organism>
<dbReference type="Gene3D" id="3.90.550.10">
    <property type="entry name" value="Spore Coat Polysaccharide Biosynthesis Protein SpsA, Chain A"/>
    <property type="match status" value="1"/>
</dbReference>
<dbReference type="PANTHER" id="PTHR43685">
    <property type="entry name" value="GLYCOSYLTRANSFERASE"/>
    <property type="match status" value="1"/>
</dbReference>
<feature type="transmembrane region" description="Helical" evidence="1">
    <location>
        <begin position="233"/>
        <end position="253"/>
    </location>
</feature>
<evidence type="ECO:0000256" key="1">
    <source>
        <dbReference type="SAM" id="Phobius"/>
    </source>
</evidence>
<protein>
    <submittedName>
        <fullName evidence="3">Glycosyltransferase</fullName>
    </submittedName>
</protein>
<keyword evidence="1" id="KW-0472">Membrane</keyword>
<evidence type="ECO:0000313" key="4">
    <source>
        <dbReference type="Proteomes" id="UP000527315"/>
    </source>
</evidence>
<dbReference type="EMBL" id="DUFJ01000073">
    <property type="protein sequence ID" value="HIH33288.1"/>
    <property type="molecule type" value="Genomic_DNA"/>
</dbReference>
<proteinExistence type="predicted"/>
<keyword evidence="1" id="KW-1133">Transmembrane helix</keyword>
<dbReference type="AlphaFoldDB" id="A0A7J4KTZ8"/>
<dbReference type="GO" id="GO:0016740">
    <property type="term" value="F:transferase activity"/>
    <property type="evidence" value="ECO:0007669"/>
    <property type="project" value="UniProtKB-KW"/>
</dbReference>
<sequence length="294" mass="33736">MKASVIVAVYNNEEMIGDCIESLLRQSLSKKEFEIIIVDNNSTDRTREIIQKHKVKYLFEERMGRARALNKGIRNAKGEIIAVTDSDCIAHKDWLENIVKKFGKKSVVYAGGEILAYKPRTLVEKYSEKAGILSARTVLKKNIFYPPFFQTANAAFRKSLLDEIGLFDEALVSGHDADIGWRIQWKGHGIDFEPSAVIYHRNRTTMKGLFEQFKRYGLSRTALFKKHRKMLKAFFHIDFVNIGGIFYALLQIIPSLILGRTELERKKPILDFVKRSAFLYGKILGSIKNKVIEL</sequence>
<dbReference type="PANTHER" id="PTHR43685:SF2">
    <property type="entry name" value="GLYCOSYLTRANSFERASE 2-LIKE DOMAIN-CONTAINING PROTEIN"/>
    <property type="match status" value="1"/>
</dbReference>
<dbReference type="InterPro" id="IPR001173">
    <property type="entry name" value="Glyco_trans_2-like"/>
</dbReference>
<keyword evidence="1" id="KW-0812">Transmembrane</keyword>
<feature type="domain" description="Glycosyltransferase 2-like" evidence="2">
    <location>
        <begin position="4"/>
        <end position="164"/>
    </location>
</feature>
<reference evidence="4" key="1">
    <citation type="journal article" date="2020" name="bioRxiv">
        <title>A rank-normalized archaeal taxonomy based on genome phylogeny resolves widespread incomplete and uneven classifications.</title>
        <authorList>
            <person name="Rinke C."/>
            <person name="Chuvochina M."/>
            <person name="Mussig A.J."/>
            <person name="Chaumeil P.-A."/>
            <person name="Waite D.W."/>
            <person name="Whitman W.B."/>
            <person name="Parks D.H."/>
            <person name="Hugenholtz P."/>
        </authorList>
    </citation>
    <scope>NUCLEOTIDE SEQUENCE [LARGE SCALE GENOMIC DNA]</scope>
</reference>
<comment type="caution">
    <text evidence="3">The sequence shown here is derived from an EMBL/GenBank/DDBJ whole genome shotgun (WGS) entry which is preliminary data.</text>
</comment>
<dbReference type="SUPFAM" id="SSF53448">
    <property type="entry name" value="Nucleotide-diphospho-sugar transferases"/>
    <property type="match status" value="1"/>
</dbReference>
<dbReference type="InterPro" id="IPR050834">
    <property type="entry name" value="Glycosyltransf_2"/>
</dbReference>
<keyword evidence="3" id="KW-0808">Transferase</keyword>
<evidence type="ECO:0000313" key="3">
    <source>
        <dbReference type="EMBL" id="HIH33288.1"/>
    </source>
</evidence>
<evidence type="ECO:0000259" key="2">
    <source>
        <dbReference type="Pfam" id="PF00535"/>
    </source>
</evidence>
<name>A0A7J4KTZ8_9ARCH</name>